<dbReference type="Proteomes" id="UP000181962">
    <property type="component" value="Chromosome"/>
</dbReference>
<reference evidence="2 3" key="1">
    <citation type="submission" date="2016-11" db="EMBL/GenBank/DDBJ databases">
        <title>Complete Genome Sequence of Bradyrhizobium sp. strain J5, an isolated from soybean nodule in Hokkaido.</title>
        <authorList>
            <person name="Kanehara K."/>
        </authorList>
    </citation>
    <scope>NUCLEOTIDE SEQUENCE [LARGE SCALE GENOMIC DNA]</scope>
    <source>
        <strain evidence="2 3">J5</strain>
    </source>
</reference>
<evidence type="ECO:0000313" key="3">
    <source>
        <dbReference type="Proteomes" id="UP000181962"/>
    </source>
</evidence>
<sequence length="174" mass="19226">MRDDPDQGLALVAARRPLVRIPCPIRAGRCCDRVHGPRQQPLRSFGRRAFPRAAGDLLRERDPDRVARNPAQEGGGARRKATRSATVTRAEIRSEPLVPLGSLPSFAKAFSSRWTCLLVSSRWLFKPVTRSRLVALSIIFGNDGNGTRCGLRRFPSATKDGENDGQGPRPSRRC</sequence>
<dbReference type="EMBL" id="CP017637">
    <property type="protein sequence ID" value="APG09902.1"/>
    <property type="molecule type" value="Genomic_DNA"/>
</dbReference>
<feature type="region of interest" description="Disordered" evidence="1">
    <location>
        <begin position="66"/>
        <end position="88"/>
    </location>
</feature>
<name>A0A1L3F9I2_BRAJP</name>
<dbReference type="AlphaFoldDB" id="A0A1L3F9I2"/>
<evidence type="ECO:0000256" key="1">
    <source>
        <dbReference type="SAM" id="MobiDB-lite"/>
    </source>
</evidence>
<evidence type="ECO:0000313" key="2">
    <source>
        <dbReference type="EMBL" id="APG09902.1"/>
    </source>
</evidence>
<organism evidence="2 3">
    <name type="scientific">Bradyrhizobium japonicum</name>
    <dbReference type="NCBI Taxonomy" id="375"/>
    <lineage>
        <taxon>Bacteria</taxon>
        <taxon>Pseudomonadati</taxon>
        <taxon>Pseudomonadota</taxon>
        <taxon>Alphaproteobacteria</taxon>
        <taxon>Hyphomicrobiales</taxon>
        <taxon>Nitrobacteraceae</taxon>
        <taxon>Bradyrhizobium</taxon>
    </lineage>
</organism>
<gene>
    <name evidence="2" type="ORF">BKD09_16360</name>
</gene>
<proteinExistence type="predicted"/>
<feature type="region of interest" description="Disordered" evidence="1">
    <location>
        <begin position="153"/>
        <end position="174"/>
    </location>
</feature>
<accession>A0A1L3F9I2</accession>
<protein>
    <submittedName>
        <fullName evidence="2">Uncharacterized protein</fullName>
    </submittedName>
</protein>